<keyword evidence="3 6" id="KW-0863">Zinc-finger</keyword>
<dbReference type="CDD" id="cd00065">
    <property type="entry name" value="FYVE_like_SF"/>
    <property type="match status" value="1"/>
</dbReference>
<dbReference type="AlphaFoldDB" id="C9ZX15"/>
<dbReference type="GO" id="GO:0008270">
    <property type="term" value="F:zinc ion binding"/>
    <property type="evidence" value="ECO:0007669"/>
    <property type="project" value="UniProtKB-KW"/>
</dbReference>
<keyword evidence="1" id="KW-0479">Metal-binding</keyword>
<dbReference type="VEuPathDB" id="TriTrypDB:Tbg972.9.290"/>
<evidence type="ECO:0000256" key="7">
    <source>
        <dbReference type="PROSITE-ProRule" id="PRU10141"/>
    </source>
</evidence>
<feature type="domain" description="FYVE-type" evidence="10">
    <location>
        <begin position="31"/>
        <end position="82"/>
    </location>
</feature>
<dbReference type="InterPro" id="IPR017455">
    <property type="entry name" value="Znf_FYVE-rel"/>
</dbReference>
<proteinExistence type="inferred from homology"/>
<dbReference type="GeneID" id="23860287"/>
<evidence type="ECO:0000256" key="6">
    <source>
        <dbReference type="PROSITE-ProRule" id="PRU00091"/>
    </source>
</evidence>
<dbReference type="GO" id="GO:0004674">
    <property type="term" value="F:protein serine/threonine kinase activity"/>
    <property type="evidence" value="ECO:0007669"/>
    <property type="project" value="UniProtKB-KW"/>
</dbReference>
<dbReference type="SUPFAM" id="SSF56112">
    <property type="entry name" value="Protein kinase-like (PK-like)"/>
    <property type="match status" value="1"/>
</dbReference>
<evidence type="ECO:0000256" key="2">
    <source>
        <dbReference type="ARBA" id="ARBA00022741"/>
    </source>
</evidence>
<dbReference type="InterPro" id="IPR011009">
    <property type="entry name" value="Kinase-like_dom_sf"/>
</dbReference>
<dbReference type="InterPro" id="IPR000719">
    <property type="entry name" value="Prot_kinase_dom"/>
</dbReference>
<gene>
    <name evidence="11" type="ORF">TbgDal_IX290</name>
</gene>
<dbReference type="SUPFAM" id="SSF57903">
    <property type="entry name" value="FYVE/PHD zinc finger"/>
    <property type="match status" value="1"/>
</dbReference>
<evidence type="ECO:0000256" key="8">
    <source>
        <dbReference type="RuleBase" id="RU000304"/>
    </source>
</evidence>
<evidence type="ECO:0000256" key="1">
    <source>
        <dbReference type="ARBA" id="ARBA00022723"/>
    </source>
</evidence>
<dbReference type="PROSITE" id="PS50178">
    <property type="entry name" value="ZF_FYVE"/>
    <property type="match status" value="1"/>
</dbReference>
<dbReference type="Proteomes" id="UP000002316">
    <property type="component" value="Chromosome 9"/>
</dbReference>
<dbReference type="Pfam" id="PF00069">
    <property type="entry name" value="Pkinase"/>
    <property type="match status" value="1"/>
</dbReference>
<evidence type="ECO:0000313" key="11">
    <source>
        <dbReference type="EMBL" id="CBH13956.1"/>
    </source>
</evidence>
<feature type="domain" description="Protein kinase" evidence="9">
    <location>
        <begin position="148"/>
        <end position="421"/>
    </location>
</feature>
<keyword evidence="5 7" id="KW-0067">ATP-binding</keyword>
<dbReference type="PROSITE" id="PS00107">
    <property type="entry name" value="PROTEIN_KINASE_ATP"/>
    <property type="match status" value="1"/>
</dbReference>
<dbReference type="SMART" id="SM00220">
    <property type="entry name" value="S_TKc"/>
    <property type="match status" value="1"/>
</dbReference>
<evidence type="ECO:0000256" key="3">
    <source>
        <dbReference type="ARBA" id="ARBA00022771"/>
    </source>
</evidence>
<evidence type="ECO:0008006" key="13">
    <source>
        <dbReference type="Google" id="ProtNLM"/>
    </source>
</evidence>
<dbReference type="InterPro" id="IPR008271">
    <property type="entry name" value="Ser/Thr_kinase_AS"/>
</dbReference>
<protein>
    <recommendedName>
        <fullName evidence="13">Protein kinase</fullName>
    </recommendedName>
</protein>
<comment type="similarity">
    <text evidence="8">Belongs to the protein kinase superfamily.</text>
</comment>
<dbReference type="OrthoDB" id="10252171at2759"/>
<keyword evidence="2 7" id="KW-0547">Nucleotide-binding</keyword>
<dbReference type="RefSeq" id="XP_011776230.1">
    <property type="nucleotide sequence ID" value="XM_011777928.1"/>
</dbReference>
<keyword evidence="8" id="KW-0723">Serine/threonine-protein kinase</keyword>
<dbReference type="PROSITE" id="PS50011">
    <property type="entry name" value="PROTEIN_KINASE_DOM"/>
    <property type="match status" value="1"/>
</dbReference>
<keyword evidence="4" id="KW-0862">Zinc</keyword>
<evidence type="ECO:0000256" key="4">
    <source>
        <dbReference type="ARBA" id="ARBA00022833"/>
    </source>
</evidence>
<evidence type="ECO:0000313" key="12">
    <source>
        <dbReference type="Proteomes" id="UP000002316"/>
    </source>
</evidence>
<dbReference type="PROSITE" id="PS00108">
    <property type="entry name" value="PROTEIN_KINASE_ST"/>
    <property type="match status" value="1"/>
</dbReference>
<evidence type="ECO:0000259" key="10">
    <source>
        <dbReference type="PROSITE" id="PS50178"/>
    </source>
</evidence>
<dbReference type="EMBL" id="FN554972">
    <property type="protein sequence ID" value="CBH13956.1"/>
    <property type="molecule type" value="Genomic_DNA"/>
</dbReference>
<keyword evidence="8" id="KW-0808">Transferase</keyword>
<evidence type="ECO:0000256" key="5">
    <source>
        <dbReference type="ARBA" id="ARBA00022840"/>
    </source>
</evidence>
<dbReference type="InterPro" id="IPR017441">
    <property type="entry name" value="Protein_kinase_ATP_BS"/>
</dbReference>
<reference evidence="12" key="1">
    <citation type="journal article" date="2010" name="PLoS Negl. Trop. Dis.">
        <title>The genome sequence of Trypanosoma brucei gambiense, causative agent of chronic human african trypanosomiasis.</title>
        <authorList>
            <person name="Jackson A.P."/>
            <person name="Sanders M."/>
            <person name="Berry A."/>
            <person name="McQuillan J."/>
            <person name="Aslett M.A."/>
            <person name="Quail M.A."/>
            <person name="Chukualim B."/>
            <person name="Capewell P."/>
            <person name="MacLeod A."/>
            <person name="Melville S.E."/>
            <person name="Gibson W."/>
            <person name="Barry J.D."/>
            <person name="Berriman M."/>
            <person name="Hertz-Fowler C."/>
        </authorList>
    </citation>
    <scope>NUCLEOTIDE SEQUENCE [LARGE SCALE GENOMIC DNA]</scope>
    <source>
        <strain evidence="12">MHOM/CI/86/DAL972</strain>
    </source>
</reference>
<dbReference type="GO" id="GO:0005524">
    <property type="term" value="F:ATP binding"/>
    <property type="evidence" value="ECO:0007669"/>
    <property type="project" value="UniProtKB-UniRule"/>
</dbReference>
<dbReference type="Gene3D" id="1.10.510.10">
    <property type="entry name" value="Transferase(Phosphotransferase) domain 1"/>
    <property type="match status" value="1"/>
</dbReference>
<dbReference type="InterPro" id="IPR011011">
    <property type="entry name" value="Znf_FYVE_PHD"/>
</dbReference>
<dbReference type="InterPro" id="IPR013083">
    <property type="entry name" value="Znf_RING/FYVE/PHD"/>
</dbReference>
<keyword evidence="8" id="KW-0418">Kinase</keyword>
<organism evidence="11 12">
    <name type="scientific">Trypanosoma brucei gambiense (strain MHOM/CI/86/DAL972)</name>
    <dbReference type="NCBI Taxonomy" id="679716"/>
    <lineage>
        <taxon>Eukaryota</taxon>
        <taxon>Discoba</taxon>
        <taxon>Euglenozoa</taxon>
        <taxon>Kinetoplastea</taxon>
        <taxon>Metakinetoplastina</taxon>
        <taxon>Trypanosomatida</taxon>
        <taxon>Trypanosomatidae</taxon>
        <taxon>Trypanosoma</taxon>
    </lineage>
</organism>
<dbReference type="Gene3D" id="3.30.40.10">
    <property type="entry name" value="Zinc/RING finger domain, C3HC4 (zinc finger)"/>
    <property type="match status" value="1"/>
</dbReference>
<dbReference type="PANTHER" id="PTHR24347">
    <property type="entry name" value="SERINE/THREONINE-PROTEIN KINASE"/>
    <property type="match status" value="1"/>
</dbReference>
<feature type="binding site" evidence="7">
    <location>
        <position position="179"/>
    </location>
    <ligand>
        <name>ATP</name>
        <dbReference type="ChEBI" id="CHEBI:30616"/>
    </ligand>
</feature>
<name>C9ZX15_TRYB9</name>
<dbReference type="KEGG" id="tbg:TbgDal_IX290"/>
<sequence>MCVCVCVLSCAVMRGEHELVIPGEQRRDWCSTDACENRLCRKKFSLLVSKQHCQWCGRIFCDNCAPCTATYGGRRLRRCNSCKFPAVFRSLRNLRTGKRDGSVARLIMSFLDSRSINALMHSCYTSLSEFNVGDYVYYESITDRFPTFFEGAMIGKGGFGSVYKCEDRSYPCRRRVALKVITKASVVTYRSWKKIVTELEIMQDVDHHNVAKLLEVLQTPHHLVIVMEAGDGGSLMQAWRLAKEYKYDVEVLVANVVLQVAEGLDYLYHKKGIVHRDIKLENIVLSHDFKRVMIIDFGLAEYVKQCETQLFVPCGTAGYTSPENIRAVVERRRVYEALGETMHLADMYSLGVVAYVLLCGHMPVATRCFSSLYQNMLKGIRCVGPHWANVSDDAKSFVESLVKTNSFERATVAVIREHPFIQAKAPLIVEIVQRHMHKQTETERREVKEWVYVEPLSDHWDMIEVETVSAEENRGLALRKGSSTFGRVGFMNRLKSVVWD</sequence>
<accession>C9ZX15</accession>
<evidence type="ECO:0000259" key="9">
    <source>
        <dbReference type="PROSITE" id="PS50011"/>
    </source>
</evidence>